<keyword evidence="2" id="KW-1003">Cell membrane</keyword>
<evidence type="ECO:0000313" key="10">
    <source>
        <dbReference type="EMBL" id="MCY0386287.1"/>
    </source>
</evidence>
<dbReference type="Proteomes" id="UP001082899">
    <property type="component" value="Unassembled WGS sequence"/>
</dbReference>
<keyword evidence="4 10" id="KW-0808">Transferase</keyword>
<name>A0ABT3ZIP1_9BURK</name>
<evidence type="ECO:0000313" key="11">
    <source>
        <dbReference type="Proteomes" id="UP001082899"/>
    </source>
</evidence>
<feature type="domain" description="Glycosyltransferase RgtA/B/C/D-like" evidence="9">
    <location>
        <begin position="88"/>
        <end position="246"/>
    </location>
</feature>
<evidence type="ECO:0000256" key="7">
    <source>
        <dbReference type="ARBA" id="ARBA00023136"/>
    </source>
</evidence>
<dbReference type="InterPro" id="IPR038731">
    <property type="entry name" value="RgtA/B/C-like"/>
</dbReference>
<comment type="subcellular location">
    <subcellularLocation>
        <location evidence="1">Cell membrane</location>
        <topology evidence="1">Multi-pass membrane protein</topology>
    </subcellularLocation>
</comment>
<comment type="caution">
    <text evidence="10">The sequence shown here is derived from an EMBL/GenBank/DDBJ whole genome shotgun (WGS) entry which is preliminary data.</text>
</comment>
<keyword evidence="5 8" id="KW-0812">Transmembrane</keyword>
<evidence type="ECO:0000256" key="3">
    <source>
        <dbReference type="ARBA" id="ARBA00022676"/>
    </source>
</evidence>
<dbReference type="RefSeq" id="WP_267845625.1">
    <property type="nucleotide sequence ID" value="NZ_JAPMXC010000001.1"/>
</dbReference>
<dbReference type="GO" id="GO:0016757">
    <property type="term" value="F:glycosyltransferase activity"/>
    <property type="evidence" value="ECO:0007669"/>
    <property type="project" value="UniProtKB-KW"/>
</dbReference>
<feature type="transmembrane region" description="Helical" evidence="8">
    <location>
        <begin position="136"/>
        <end position="154"/>
    </location>
</feature>
<organism evidence="10 11">
    <name type="scientific">Robbsia betulipollinis</name>
    <dbReference type="NCBI Taxonomy" id="2981849"/>
    <lineage>
        <taxon>Bacteria</taxon>
        <taxon>Pseudomonadati</taxon>
        <taxon>Pseudomonadota</taxon>
        <taxon>Betaproteobacteria</taxon>
        <taxon>Burkholderiales</taxon>
        <taxon>Burkholderiaceae</taxon>
        <taxon>Robbsia</taxon>
    </lineage>
</organism>
<keyword evidence="3 10" id="KW-0328">Glycosyltransferase</keyword>
<dbReference type="PANTHER" id="PTHR33908:SF11">
    <property type="entry name" value="MEMBRANE PROTEIN"/>
    <property type="match status" value="1"/>
</dbReference>
<keyword evidence="11" id="KW-1185">Reference proteome</keyword>
<evidence type="ECO:0000256" key="1">
    <source>
        <dbReference type="ARBA" id="ARBA00004651"/>
    </source>
</evidence>
<sequence length="520" mass="58167">MIERQSVGNLAEPSSRLQSARSKSLVQTLTWLVLALAMAGPIIFSRLGTKTIEIWDESRVADNAIEMARSGLSFITTYQGAIDYWNTKPPLVVWLEVCSVRLFGENEWAVRFPSAVAALLTVLMIYCVLARRVSPMTGYVAGGMLVSTIGYIGYHGARAADYDATLTLWTTAMLISAHAYIRSESRFRSLWMAACAVSMALAFLTKTIEGLIFLPAILAYVFVEKRGRAVFSDPLFYLGIVFVAVCGIGYYYLRTKMDPPYWSAAWQNDFGRYSSAKEHNSFGPLFYLKNPKQFPCTVVSLLISIYLGWKDSGWRRSFAIFLGMTEAFYLFIISAGTTKLIWYEQPMAPLGAMIVGLGFSYGVEYAGRRFKGMSSRAFKTLLTIGLLLFGALVVTYNVIAENHRETQERHSPDPKNYDEFLRNAVFQNGPARSLIVIQKTFHNDQDLAFYNAPTVFYVTTLQHKGWKIDAISPSQTIPKGYDEALVCDDLRQEEEKQGRLKVVTAGADCTLYSVLASKPA</sequence>
<evidence type="ECO:0000256" key="8">
    <source>
        <dbReference type="SAM" id="Phobius"/>
    </source>
</evidence>
<dbReference type="EC" id="2.4.-.-" evidence="10"/>
<feature type="transmembrane region" description="Helical" evidence="8">
    <location>
        <begin position="235"/>
        <end position="253"/>
    </location>
</feature>
<keyword evidence="6 8" id="KW-1133">Transmembrane helix</keyword>
<feature type="transmembrane region" description="Helical" evidence="8">
    <location>
        <begin position="318"/>
        <end position="342"/>
    </location>
</feature>
<accession>A0ABT3ZIP1</accession>
<evidence type="ECO:0000256" key="4">
    <source>
        <dbReference type="ARBA" id="ARBA00022679"/>
    </source>
</evidence>
<feature type="transmembrane region" description="Helical" evidence="8">
    <location>
        <begin position="166"/>
        <end position="183"/>
    </location>
</feature>
<proteinExistence type="predicted"/>
<feature type="transmembrane region" description="Helical" evidence="8">
    <location>
        <begin position="190"/>
        <end position="223"/>
    </location>
</feature>
<dbReference type="PANTHER" id="PTHR33908">
    <property type="entry name" value="MANNOSYLTRANSFERASE YKCB-RELATED"/>
    <property type="match status" value="1"/>
</dbReference>
<feature type="transmembrane region" description="Helical" evidence="8">
    <location>
        <begin position="348"/>
        <end position="366"/>
    </location>
</feature>
<reference evidence="10" key="1">
    <citation type="submission" date="2022-11" db="EMBL/GenBank/DDBJ databases">
        <title>Robbsia betulipollinis sp. nov., isolated from pollen of birch (Betula pendula).</title>
        <authorList>
            <person name="Shi H."/>
            <person name="Ambika Manirajan B."/>
            <person name="Ratering S."/>
            <person name="Geissler-Plaum R."/>
            <person name="Schnell S."/>
        </authorList>
    </citation>
    <scope>NUCLEOTIDE SEQUENCE</scope>
    <source>
        <strain evidence="10">Bb-Pol-6</strain>
    </source>
</reference>
<evidence type="ECO:0000256" key="2">
    <source>
        <dbReference type="ARBA" id="ARBA00022475"/>
    </source>
</evidence>
<keyword evidence="7 8" id="KW-0472">Membrane</keyword>
<evidence type="ECO:0000256" key="6">
    <source>
        <dbReference type="ARBA" id="ARBA00022989"/>
    </source>
</evidence>
<evidence type="ECO:0000256" key="5">
    <source>
        <dbReference type="ARBA" id="ARBA00022692"/>
    </source>
</evidence>
<dbReference type="InterPro" id="IPR050297">
    <property type="entry name" value="LipidA_mod_glycosyltrf_83"/>
</dbReference>
<feature type="transmembrane region" description="Helical" evidence="8">
    <location>
        <begin position="378"/>
        <end position="399"/>
    </location>
</feature>
<evidence type="ECO:0000259" key="9">
    <source>
        <dbReference type="Pfam" id="PF13231"/>
    </source>
</evidence>
<feature type="transmembrane region" description="Helical" evidence="8">
    <location>
        <begin position="25"/>
        <end position="44"/>
    </location>
</feature>
<dbReference type="Pfam" id="PF13231">
    <property type="entry name" value="PMT_2"/>
    <property type="match status" value="1"/>
</dbReference>
<dbReference type="EMBL" id="JAPMXC010000001">
    <property type="protein sequence ID" value="MCY0386287.1"/>
    <property type="molecule type" value="Genomic_DNA"/>
</dbReference>
<protein>
    <submittedName>
        <fullName evidence="10">Glycosyltransferase family 39 protein</fullName>
        <ecNumber evidence="10">2.4.-.-</ecNumber>
    </submittedName>
</protein>
<gene>
    <name evidence="10" type="ORF">OVY01_03300</name>
</gene>
<feature type="transmembrane region" description="Helical" evidence="8">
    <location>
        <begin position="108"/>
        <end position="129"/>
    </location>
</feature>